<feature type="region of interest" description="Disordered" evidence="1">
    <location>
        <begin position="291"/>
        <end position="401"/>
    </location>
</feature>
<feature type="region of interest" description="Disordered" evidence="1">
    <location>
        <begin position="217"/>
        <end position="271"/>
    </location>
</feature>
<feature type="compositionally biased region" description="Basic residues" evidence="1">
    <location>
        <begin position="33"/>
        <end position="44"/>
    </location>
</feature>
<accession>A0A9P3FHU7</accession>
<dbReference type="OrthoDB" id="2537141at2759"/>
<dbReference type="EMBL" id="BOLY01000004">
    <property type="protein sequence ID" value="GIZ43229.1"/>
    <property type="molecule type" value="Genomic_DNA"/>
</dbReference>
<dbReference type="Proteomes" id="UP000825890">
    <property type="component" value="Unassembled WGS sequence"/>
</dbReference>
<protein>
    <submittedName>
        <fullName evidence="2">Uncharacterized protein</fullName>
    </submittedName>
</protein>
<feature type="compositionally biased region" description="Basic and acidic residues" evidence="1">
    <location>
        <begin position="1"/>
        <end position="16"/>
    </location>
</feature>
<dbReference type="GeneID" id="68292036"/>
<feature type="compositionally biased region" description="Basic and acidic residues" evidence="1">
    <location>
        <begin position="260"/>
        <end position="269"/>
    </location>
</feature>
<name>A0A9P3FHU7_9PEZI</name>
<evidence type="ECO:0000313" key="2">
    <source>
        <dbReference type="EMBL" id="GIZ43229.1"/>
    </source>
</evidence>
<organism evidence="2 3">
    <name type="scientific">Cercospora kikuchii</name>
    <dbReference type="NCBI Taxonomy" id="84275"/>
    <lineage>
        <taxon>Eukaryota</taxon>
        <taxon>Fungi</taxon>
        <taxon>Dikarya</taxon>
        <taxon>Ascomycota</taxon>
        <taxon>Pezizomycotina</taxon>
        <taxon>Dothideomycetes</taxon>
        <taxon>Dothideomycetidae</taxon>
        <taxon>Mycosphaerellales</taxon>
        <taxon>Mycosphaerellaceae</taxon>
        <taxon>Cercospora</taxon>
    </lineage>
</organism>
<dbReference type="RefSeq" id="XP_044657716.1">
    <property type="nucleotide sequence ID" value="XM_044801781.1"/>
</dbReference>
<feature type="compositionally biased region" description="Basic and acidic residues" evidence="1">
    <location>
        <begin position="295"/>
        <end position="309"/>
    </location>
</feature>
<proteinExistence type="predicted"/>
<feature type="region of interest" description="Disordered" evidence="1">
    <location>
        <begin position="1"/>
        <end position="157"/>
    </location>
</feature>
<feature type="compositionally biased region" description="Polar residues" evidence="1">
    <location>
        <begin position="314"/>
        <end position="330"/>
    </location>
</feature>
<feature type="compositionally biased region" description="Basic residues" evidence="1">
    <location>
        <begin position="140"/>
        <end position="149"/>
    </location>
</feature>
<comment type="caution">
    <text evidence="2">The sequence shown here is derived from an EMBL/GenBank/DDBJ whole genome shotgun (WGS) entry which is preliminary data.</text>
</comment>
<gene>
    <name evidence="2" type="ORF">CKM354_000646100</name>
</gene>
<sequence>MDIRDWLQHVADREPPEEQETLGIPDYLQPTTKHARSHLVKRRRLSNDAKHEAAHRNGYSKRRHLVAHSSSPDRVQRAPESDASASEESSQDSEHLEVTRAKVTADSFERRARHKTRPDRYEAKPKAKRDRRSREETKGKSKSKHRKSRRTGDGARTAELVQSFQLKNGAKNNRLTLWPGARVGIFNHGKASVPVAASGPGLPDLVFNEMRFLSRPKDAETQDAVNEAQSKRKKSRKELRDEEISTYFRKVTGERQPGQGDHDQSRGREAPVQATIEAVSRQPEQIQLHGVLEPSNERLEHTDPAKDSAHIPQEGQQTRDTSNSCYTWSDSVPKAQPASLRFNQSRPSRTLKDPQSVRHEHNEDEAHEVRNPANQKTGSVTRRSPSIRGRDPSPSELNGRRYRPPYLESALGSITSAPLPQQRTAESPFVSLIETPRRTKAHHTSDILNLRMIPLASTRSLSLPRGREEIADKENVDPTHSTPTSKLLREALYAVAQPQRYPHSGAAQHSSSVKMCEIIANQSPARATSQARTLDSSGHVNRHEIPVRATSPTAQIFCRGFTRVSASNPSQIAQHLLAAPARPNPRFAPTQFSPAVPFADRYTEQIAEHTGLDNTTHVTYQPGVSMFDEYIGSTRTEDFVYDRAPTPVHDLYDPGHQSNWQSSLQSGSEHDGTLEYVYDPAAPIEPAAEEIFPEQTFTHIGIDGSNFANERPMLENAVEDEGIDHMRGFWRPNILY</sequence>
<feature type="compositionally biased region" description="Basic and acidic residues" evidence="1">
    <location>
        <begin position="350"/>
        <end position="370"/>
    </location>
</feature>
<evidence type="ECO:0000256" key="1">
    <source>
        <dbReference type="SAM" id="MobiDB-lite"/>
    </source>
</evidence>
<reference evidence="2 3" key="1">
    <citation type="submission" date="2021-01" db="EMBL/GenBank/DDBJ databases">
        <title>Cercospora kikuchii MAFF 305040 whole genome shotgun sequence.</title>
        <authorList>
            <person name="Kashiwa T."/>
            <person name="Suzuki T."/>
        </authorList>
    </citation>
    <scope>NUCLEOTIDE SEQUENCE [LARGE SCALE GENOMIC DNA]</scope>
    <source>
        <strain evidence="2 3">MAFF 305040</strain>
    </source>
</reference>
<feature type="compositionally biased region" description="Polar residues" evidence="1">
    <location>
        <begin position="372"/>
        <end position="384"/>
    </location>
</feature>
<keyword evidence="3" id="KW-1185">Reference proteome</keyword>
<evidence type="ECO:0000313" key="3">
    <source>
        <dbReference type="Proteomes" id="UP000825890"/>
    </source>
</evidence>
<dbReference type="AlphaFoldDB" id="A0A9P3FHU7"/>
<feature type="compositionally biased region" description="Basic and acidic residues" evidence="1">
    <location>
        <begin position="45"/>
        <end position="55"/>
    </location>
</feature>